<evidence type="ECO:0000313" key="1">
    <source>
        <dbReference type="EMBL" id="SVD39831.1"/>
    </source>
</evidence>
<protein>
    <submittedName>
        <fullName evidence="1">Uncharacterized protein</fullName>
    </submittedName>
</protein>
<proteinExistence type="predicted"/>
<dbReference type="InterPro" id="IPR010265">
    <property type="entry name" value="Phage_lambda_TipM"/>
</dbReference>
<dbReference type="AlphaFoldDB" id="A0A382V1N4"/>
<gene>
    <name evidence="1" type="ORF">METZ01_LOCUS392685</name>
</gene>
<accession>A0A382V1N4</accession>
<name>A0A382V1N4_9ZZZZ</name>
<organism evidence="1">
    <name type="scientific">marine metagenome</name>
    <dbReference type="NCBI Taxonomy" id="408172"/>
    <lineage>
        <taxon>unclassified sequences</taxon>
        <taxon>metagenomes</taxon>
        <taxon>ecological metagenomes</taxon>
    </lineage>
</organism>
<dbReference type="EMBL" id="UINC01148127">
    <property type="protein sequence ID" value="SVD39831.1"/>
    <property type="molecule type" value="Genomic_DNA"/>
</dbReference>
<dbReference type="Pfam" id="PF05939">
    <property type="entry name" value="Phage_min_tail"/>
    <property type="match status" value="1"/>
</dbReference>
<sequence length="145" mass="16740">TSNNNTLEPSPDSVAWGGTTRIGEKIKPKFIWKPSYNIGIAHEPRTNNIVFGNGYEQRFQDGIFNDLITISLAFELRDIKEAKAINHFLKTRKSVESFVFEDLPEPHNDLKVGGYRKLFVCKGWRSEFKFYNNYTISTEFVQVNT</sequence>
<feature type="non-terminal residue" evidence="1">
    <location>
        <position position="1"/>
    </location>
</feature>
<reference evidence="1" key="1">
    <citation type="submission" date="2018-05" db="EMBL/GenBank/DDBJ databases">
        <authorList>
            <person name="Lanie J.A."/>
            <person name="Ng W.-L."/>
            <person name="Kazmierczak K.M."/>
            <person name="Andrzejewski T.M."/>
            <person name="Davidsen T.M."/>
            <person name="Wayne K.J."/>
            <person name="Tettelin H."/>
            <person name="Glass J.I."/>
            <person name="Rusch D."/>
            <person name="Podicherti R."/>
            <person name="Tsui H.-C.T."/>
            <person name="Winkler M.E."/>
        </authorList>
    </citation>
    <scope>NUCLEOTIDE SEQUENCE</scope>
</reference>